<gene>
    <name evidence="1" type="ORF">XELAEV_18047651mg</name>
</gene>
<sequence length="86" mass="10103">MWHSICWANLTVPKGIKTCIKTFFLSCNKGNIDHFQIQGIERVTAPYRGGDMLQKILKREVFWIFTLDTRLPKGMNSEFDISCYYH</sequence>
<dbReference type="AlphaFoldDB" id="A0A974H1R8"/>
<dbReference type="Proteomes" id="UP000694892">
    <property type="component" value="Chromosome 9_10S"/>
</dbReference>
<evidence type="ECO:0000313" key="1">
    <source>
        <dbReference type="EMBL" id="OCT61623.1"/>
    </source>
</evidence>
<dbReference type="EMBL" id="CM004483">
    <property type="protein sequence ID" value="OCT61623.1"/>
    <property type="molecule type" value="Genomic_DNA"/>
</dbReference>
<name>A0A974H1R8_XENLA</name>
<organism evidence="1 2">
    <name type="scientific">Xenopus laevis</name>
    <name type="common">African clawed frog</name>
    <dbReference type="NCBI Taxonomy" id="8355"/>
    <lineage>
        <taxon>Eukaryota</taxon>
        <taxon>Metazoa</taxon>
        <taxon>Chordata</taxon>
        <taxon>Craniata</taxon>
        <taxon>Vertebrata</taxon>
        <taxon>Euteleostomi</taxon>
        <taxon>Amphibia</taxon>
        <taxon>Batrachia</taxon>
        <taxon>Anura</taxon>
        <taxon>Pipoidea</taxon>
        <taxon>Pipidae</taxon>
        <taxon>Xenopodinae</taxon>
        <taxon>Xenopus</taxon>
        <taxon>Xenopus</taxon>
    </lineage>
</organism>
<proteinExistence type="predicted"/>
<evidence type="ECO:0000313" key="2">
    <source>
        <dbReference type="Proteomes" id="UP000694892"/>
    </source>
</evidence>
<accession>A0A974H1R8</accession>
<reference evidence="2" key="1">
    <citation type="journal article" date="2016" name="Nature">
        <title>Genome evolution in the allotetraploid frog Xenopus laevis.</title>
        <authorList>
            <person name="Session A.M."/>
            <person name="Uno Y."/>
            <person name="Kwon T."/>
            <person name="Chapman J.A."/>
            <person name="Toyoda A."/>
            <person name="Takahashi S."/>
            <person name="Fukui A."/>
            <person name="Hikosaka A."/>
            <person name="Suzuki A."/>
            <person name="Kondo M."/>
            <person name="van Heeringen S.J."/>
            <person name="Quigley I."/>
            <person name="Heinz S."/>
            <person name="Ogino H."/>
            <person name="Ochi H."/>
            <person name="Hellsten U."/>
            <person name="Lyons J.B."/>
            <person name="Simakov O."/>
            <person name="Putnam N."/>
            <person name="Stites J."/>
            <person name="Kuroki Y."/>
            <person name="Tanaka T."/>
            <person name="Michiue T."/>
            <person name="Watanabe M."/>
            <person name="Bogdanovic O."/>
            <person name="Lister R."/>
            <person name="Georgiou G."/>
            <person name="Paranjpe S.S."/>
            <person name="van Kruijsbergen I."/>
            <person name="Shu S."/>
            <person name="Carlson J."/>
            <person name="Kinoshita T."/>
            <person name="Ohta Y."/>
            <person name="Mawaribuchi S."/>
            <person name="Jenkins J."/>
            <person name="Grimwood J."/>
            <person name="Schmutz J."/>
            <person name="Mitros T."/>
            <person name="Mozaffari S.V."/>
            <person name="Suzuki Y."/>
            <person name="Haramoto Y."/>
            <person name="Yamamoto T.S."/>
            <person name="Takagi C."/>
            <person name="Heald R."/>
            <person name="Miller K."/>
            <person name="Haudenschild C."/>
            <person name="Kitzman J."/>
            <person name="Nakayama T."/>
            <person name="Izutsu Y."/>
            <person name="Robert J."/>
            <person name="Fortriede J."/>
            <person name="Burns K."/>
            <person name="Lotay V."/>
            <person name="Karimi K."/>
            <person name="Yasuoka Y."/>
            <person name="Dichmann D.S."/>
            <person name="Flajnik M.F."/>
            <person name="Houston D.W."/>
            <person name="Shendure J."/>
            <person name="DuPasquier L."/>
            <person name="Vize P.D."/>
            <person name="Zorn A.M."/>
            <person name="Ito M."/>
            <person name="Marcotte E.M."/>
            <person name="Wallingford J.B."/>
            <person name="Ito Y."/>
            <person name="Asashima M."/>
            <person name="Ueno N."/>
            <person name="Matsuda Y."/>
            <person name="Veenstra G.J."/>
            <person name="Fujiyama A."/>
            <person name="Harland R.M."/>
            <person name="Taira M."/>
            <person name="Rokhsar D.S."/>
        </authorList>
    </citation>
    <scope>NUCLEOTIDE SEQUENCE [LARGE SCALE GENOMIC DNA]</scope>
    <source>
        <strain evidence="2">J</strain>
    </source>
</reference>
<protein>
    <submittedName>
        <fullName evidence="1">Uncharacterized protein</fullName>
    </submittedName>
</protein>